<proteinExistence type="inferred from homology"/>
<keyword evidence="8" id="KW-0249">Electron transport</keyword>
<dbReference type="PANTHER" id="PTHR30529:SF1">
    <property type="entry name" value="CYTOCHROME B561 HOMOLOG 2"/>
    <property type="match status" value="1"/>
</dbReference>
<evidence type="ECO:0000256" key="13">
    <source>
        <dbReference type="SAM" id="Phobius"/>
    </source>
</evidence>
<name>A0A2W4YXI4_9SPHN</name>
<sequence>MAAQDRPNGPVPDRYSRVAIWFHWTIALLVIFNIAVGLLHDPVPALRSLMGAHKALGITVLVLTAGRIAWRLAHRPPPLPVHTPTWEKALAHAAHALLYVFMIALPLTGWLMVSGSAKRSPLNWFGLFDIPYLPVSVATGRLGHDAHGVLGWMMLALVVLHIGAALRHHLLLRDPVLARMAPVFRRR</sequence>
<keyword evidence="3" id="KW-0813">Transport</keyword>
<keyword evidence="10" id="KW-0408">Iron</keyword>
<evidence type="ECO:0000256" key="3">
    <source>
        <dbReference type="ARBA" id="ARBA00022448"/>
    </source>
</evidence>
<dbReference type="SUPFAM" id="SSF81342">
    <property type="entry name" value="Transmembrane di-heme cytochromes"/>
    <property type="match status" value="1"/>
</dbReference>
<dbReference type="GO" id="GO:0046872">
    <property type="term" value="F:metal ion binding"/>
    <property type="evidence" value="ECO:0007669"/>
    <property type="project" value="UniProtKB-KW"/>
</dbReference>
<dbReference type="PANTHER" id="PTHR30529">
    <property type="entry name" value="CYTOCHROME B561"/>
    <property type="match status" value="1"/>
</dbReference>
<organism evidence="15 16">
    <name type="scientific">Sphingomonas taxi</name>
    <dbReference type="NCBI Taxonomy" id="1549858"/>
    <lineage>
        <taxon>Bacteria</taxon>
        <taxon>Pseudomonadati</taxon>
        <taxon>Pseudomonadota</taxon>
        <taxon>Alphaproteobacteria</taxon>
        <taxon>Sphingomonadales</taxon>
        <taxon>Sphingomonadaceae</taxon>
        <taxon>Sphingomonas</taxon>
    </lineage>
</organism>
<evidence type="ECO:0000256" key="5">
    <source>
        <dbReference type="ARBA" id="ARBA00022617"/>
    </source>
</evidence>
<evidence type="ECO:0000313" key="15">
    <source>
        <dbReference type="EMBL" id="PZO72952.1"/>
    </source>
</evidence>
<evidence type="ECO:0000256" key="1">
    <source>
        <dbReference type="ARBA" id="ARBA00001970"/>
    </source>
</evidence>
<evidence type="ECO:0000256" key="9">
    <source>
        <dbReference type="ARBA" id="ARBA00022989"/>
    </source>
</evidence>
<keyword evidence="6 13" id="KW-0812">Transmembrane</keyword>
<keyword evidence="4" id="KW-1003">Cell membrane</keyword>
<gene>
    <name evidence="15" type="ORF">DI640_10790</name>
</gene>
<keyword evidence="5" id="KW-0349">Heme</keyword>
<comment type="subcellular location">
    <subcellularLocation>
        <location evidence="2">Cell membrane</location>
        <topology evidence="2">Multi-pass membrane protein</topology>
    </subcellularLocation>
</comment>
<evidence type="ECO:0000259" key="14">
    <source>
        <dbReference type="Pfam" id="PF01292"/>
    </source>
</evidence>
<comment type="caution">
    <text evidence="15">The sequence shown here is derived from an EMBL/GenBank/DDBJ whole genome shotgun (WGS) entry which is preliminary data.</text>
</comment>
<evidence type="ECO:0000256" key="7">
    <source>
        <dbReference type="ARBA" id="ARBA00022723"/>
    </source>
</evidence>
<comment type="cofactor">
    <cofactor evidence="1">
        <name>heme b</name>
        <dbReference type="ChEBI" id="CHEBI:60344"/>
    </cofactor>
</comment>
<feature type="transmembrane region" description="Helical" evidence="13">
    <location>
        <begin position="20"/>
        <end position="39"/>
    </location>
</feature>
<dbReference type="GO" id="GO:0005886">
    <property type="term" value="C:plasma membrane"/>
    <property type="evidence" value="ECO:0007669"/>
    <property type="project" value="UniProtKB-SubCell"/>
</dbReference>
<dbReference type="AlphaFoldDB" id="A0A2W4YXI4"/>
<dbReference type="Pfam" id="PF01292">
    <property type="entry name" value="Ni_hydr_CYTB"/>
    <property type="match status" value="1"/>
</dbReference>
<dbReference type="EMBL" id="QFMX01000009">
    <property type="protein sequence ID" value="PZO72952.1"/>
    <property type="molecule type" value="Genomic_DNA"/>
</dbReference>
<dbReference type="Proteomes" id="UP000249555">
    <property type="component" value="Unassembled WGS sequence"/>
</dbReference>
<evidence type="ECO:0000256" key="10">
    <source>
        <dbReference type="ARBA" id="ARBA00023004"/>
    </source>
</evidence>
<evidence type="ECO:0000256" key="4">
    <source>
        <dbReference type="ARBA" id="ARBA00022475"/>
    </source>
</evidence>
<keyword evidence="9 13" id="KW-1133">Transmembrane helix</keyword>
<keyword evidence="7" id="KW-0479">Metal-binding</keyword>
<evidence type="ECO:0000256" key="11">
    <source>
        <dbReference type="ARBA" id="ARBA00023136"/>
    </source>
</evidence>
<evidence type="ECO:0000256" key="8">
    <source>
        <dbReference type="ARBA" id="ARBA00022982"/>
    </source>
</evidence>
<feature type="domain" description="Cytochrome b561 bacterial/Ni-hydrogenase" evidence="14">
    <location>
        <begin position="14"/>
        <end position="181"/>
    </location>
</feature>
<keyword evidence="11 13" id="KW-0472">Membrane</keyword>
<evidence type="ECO:0000256" key="6">
    <source>
        <dbReference type="ARBA" id="ARBA00022692"/>
    </source>
</evidence>
<dbReference type="InterPro" id="IPR052168">
    <property type="entry name" value="Cytochrome_b561_oxidase"/>
</dbReference>
<dbReference type="GO" id="GO:0022904">
    <property type="term" value="P:respiratory electron transport chain"/>
    <property type="evidence" value="ECO:0007669"/>
    <property type="project" value="InterPro"/>
</dbReference>
<dbReference type="InterPro" id="IPR011577">
    <property type="entry name" value="Cyt_b561_bac/Ni-Hgenase"/>
</dbReference>
<comment type="similarity">
    <text evidence="12">Belongs to the cytochrome b561 family.</text>
</comment>
<reference evidence="15 16" key="1">
    <citation type="submission" date="2017-08" db="EMBL/GenBank/DDBJ databases">
        <title>Infants hospitalized years apart are colonized by the same room-sourced microbial strains.</title>
        <authorList>
            <person name="Brooks B."/>
            <person name="Olm M.R."/>
            <person name="Firek B.A."/>
            <person name="Baker R."/>
            <person name="Thomas B.C."/>
            <person name="Morowitz M.J."/>
            <person name="Banfield J.F."/>
        </authorList>
    </citation>
    <scope>NUCLEOTIDE SEQUENCE [LARGE SCALE GENOMIC DNA]</scope>
    <source>
        <strain evidence="15">S2_018_000_R3_119</strain>
    </source>
</reference>
<dbReference type="InterPro" id="IPR016174">
    <property type="entry name" value="Di-haem_cyt_TM"/>
</dbReference>
<evidence type="ECO:0000256" key="2">
    <source>
        <dbReference type="ARBA" id="ARBA00004651"/>
    </source>
</evidence>
<protein>
    <submittedName>
        <fullName evidence="15">Cytochrome B</fullName>
    </submittedName>
</protein>
<dbReference type="GO" id="GO:0009055">
    <property type="term" value="F:electron transfer activity"/>
    <property type="evidence" value="ECO:0007669"/>
    <property type="project" value="InterPro"/>
</dbReference>
<evidence type="ECO:0000313" key="16">
    <source>
        <dbReference type="Proteomes" id="UP000249555"/>
    </source>
</evidence>
<feature type="transmembrane region" description="Helical" evidence="13">
    <location>
        <begin position="149"/>
        <end position="170"/>
    </location>
</feature>
<dbReference type="GO" id="GO:0020037">
    <property type="term" value="F:heme binding"/>
    <property type="evidence" value="ECO:0007669"/>
    <property type="project" value="TreeGrafter"/>
</dbReference>
<evidence type="ECO:0000256" key="12">
    <source>
        <dbReference type="ARBA" id="ARBA00037975"/>
    </source>
</evidence>
<accession>A0A2W4YXI4</accession>
<feature type="transmembrane region" description="Helical" evidence="13">
    <location>
        <begin position="51"/>
        <end position="70"/>
    </location>
</feature>
<feature type="transmembrane region" description="Helical" evidence="13">
    <location>
        <begin position="90"/>
        <end position="112"/>
    </location>
</feature>